<protein>
    <submittedName>
        <fullName evidence="1">Uncharacterized protein</fullName>
    </submittedName>
</protein>
<organism evidence="1 2">
    <name type="scientific">Aspergillus niger ATCC 13496</name>
    <dbReference type="NCBI Taxonomy" id="1353008"/>
    <lineage>
        <taxon>Eukaryota</taxon>
        <taxon>Fungi</taxon>
        <taxon>Dikarya</taxon>
        <taxon>Ascomycota</taxon>
        <taxon>Pezizomycotina</taxon>
        <taxon>Eurotiomycetes</taxon>
        <taxon>Eurotiomycetidae</taxon>
        <taxon>Eurotiales</taxon>
        <taxon>Aspergillaceae</taxon>
        <taxon>Aspergillus</taxon>
        <taxon>Aspergillus subgen. Circumdati</taxon>
    </lineage>
</organism>
<accession>A0A370BWT0</accession>
<dbReference type="Proteomes" id="UP000253845">
    <property type="component" value="Unassembled WGS sequence"/>
</dbReference>
<evidence type="ECO:0000313" key="1">
    <source>
        <dbReference type="EMBL" id="RDH19946.1"/>
    </source>
</evidence>
<reference evidence="1 2" key="1">
    <citation type="submission" date="2018-07" db="EMBL/GenBank/DDBJ databases">
        <title>Section-level genome sequencing of Aspergillus section Nigri to investigate inter- and intra-species variation.</title>
        <authorList>
            <consortium name="DOE Joint Genome Institute"/>
            <person name="Vesth T.C."/>
            <person name="Nybo J.L."/>
            <person name="Theobald S."/>
            <person name="Frisvad J.C."/>
            <person name="Larsen T.O."/>
            <person name="Nielsen K.F."/>
            <person name="Hoof J.B."/>
            <person name="Brandl J."/>
            <person name="Salamov A."/>
            <person name="Riley R."/>
            <person name="Gladden J.M."/>
            <person name="Phatale P."/>
            <person name="Nielsen M.T."/>
            <person name="Lyhne E.K."/>
            <person name="Kogle M.E."/>
            <person name="Strasser K."/>
            <person name="McDonnell E."/>
            <person name="Barry K."/>
            <person name="Clum A."/>
            <person name="Chen C."/>
            <person name="Nolan M."/>
            <person name="Sandor L."/>
            <person name="Kuo A."/>
            <person name="Lipzen A."/>
            <person name="Hainaut M."/>
            <person name="Drula E."/>
            <person name="Tsang A."/>
            <person name="Magnuson J.K."/>
            <person name="Henrissat B."/>
            <person name="Wiebenga A."/>
            <person name="Simmons B.A."/>
            <person name="Makela M.R."/>
            <person name="De vries R.P."/>
            <person name="Grigoriev I.V."/>
            <person name="Mortensen U.H."/>
            <person name="Baker S.E."/>
            <person name="Andersen M.R."/>
        </authorList>
    </citation>
    <scope>NUCLEOTIDE SEQUENCE [LARGE SCALE GENOMIC DNA]</scope>
    <source>
        <strain evidence="1 2">ATCC 13496</strain>
    </source>
</reference>
<dbReference type="AlphaFoldDB" id="A0A370BWT0"/>
<proteinExistence type="predicted"/>
<dbReference type="VEuPathDB" id="FungiDB:M747DRAFT_295970"/>
<gene>
    <name evidence="1" type="ORF">M747DRAFT_295970</name>
</gene>
<evidence type="ECO:0000313" key="2">
    <source>
        <dbReference type="Proteomes" id="UP000253845"/>
    </source>
</evidence>
<name>A0A370BWT0_ASPNG</name>
<dbReference type="EMBL" id="KZ851916">
    <property type="protein sequence ID" value="RDH19946.1"/>
    <property type="molecule type" value="Genomic_DNA"/>
</dbReference>
<sequence length="67" mass="7567">MVLHRSCIRGDVMYGETLDIISQCHAAPTTSLAVGRVRPDPSGDRLDALHIYRWIKERSSKQVAWMA</sequence>